<evidence type="ECO:0000256" key="2">
    <source>
        <dbReference type="ARBA" id="ARBA00022448"/>
    </source>
</evidence>
<comment type="subcellular location">
    <subcellularLocation>
        <location evidence="1 7">Cell membrane</location>
        <topology evidence="1 7">Multi-pass membrane protein</topology>
    </subcellularLocation>
</comment>
<reference evidence="9 10" key="1">
    <citation type="submission" date="2021-03" db="EMBL/GenBank/DDBJ databases">
        <title>Genomic Encyclopedia of Type Strains, Phase IV (KMG-IV): sequencing the most valuable type-strain genomes for metagenomic binning, comparative biology and taxonomic classification.</title>
        <authorList>
            <person name="Goeker M."/>
        </authorList>
    </citation>
    <scope>NUCLEOTIDE SEQUENCE [LARGE SCALE GENOMIC DNA]</scope>
    <source>
        <strain evidence="9 10">DSM 26048</strain>
    </source>
</reference>
<feature type="transmembrane region" description="Helical" evidence="7">
    <location>
        <begin position="119"/>
        <end position="139"/>
    </location>
</feature>
<keyword evidence="3" id="KW-1003">Cell membrane</keyword>
<dbReference type="InterPro" id="IPR000515">
    <property type="entry name" value="MetI-like"/>
</dbReference>
<comment type="similarity">
    <text evidence="7">Belongs to the binding-protein-dependent transport system permease family.</text>
</comment>
<proteinExistence type="inferred from homology"/>
<feature type="transmembrane region" description="Helical" evidence="7">
    <location>
        <begin position="275"/>
        <end position="294"/>
    </location>
</feature>
<feature type="transmembrane region" description="Helical" evidence="7">
    <location>
        <begin position="221"/>
        <end position="240"/>
    </location>
</feature>
<organism evidence="9 10">
    <name type="scientific">Paenibacillus eucommiae</name>
    <dbReference type="NCBI Taxonomy" id="1355755"/>
    <lineage>
        <taxon>Bacteria</taxon>
        <taxon>Bacillati</taxon>
        <taxon>Bacillota</taxon>
        <taxon>Bacilli</taxon>
        <taxon>Bacillales</taxon>
        <taxon>Paenibacillaceae</taxon>
        <taxon>Paenibacillus</taxon>
    </lineage>
</organism>
<feature type="transmembrane region" description="Helical" evidence="7">
    <location>
        <begin position="81"/>
        <end position="107"/>
    </location>
</feature>
<feature type="transmembrane region" description="Helical" evidence="7">
    <location>
        <begin position="172"/>
        <end position="195"/>
    </location>
</feature>
<dbReference type="EMBL" id="JAGGLB010000025">
    <property type="protein sequence ID" value="MBP1994425.1"/>
    <property type="molecule type" value="Genomic_DNA"/>
</dbReference>
<comment type="caution">
    <text evidence="9">The sequence shown here is derived from an EMBL/GenBank/DDBJ whole genome shotgun (WGS) entry which is preliminary data.</text>
</comment>
<dbReference type="InterPro" id="IPR051393">
    <property type="entry name" value="ABC_transporter_permease"/>
</dbReference>
<evidence type="ECO:0000256" key="7">
    <source>
        <dbReference type="RuleBase" id="RU363032"/>
    </source>
</evidence>
<dbReference type="SUPFAM" id="SSF161098">
    <property type="entry name" value="MetI-like"/>
    <property type="match status" value="1"/>
</dbReference>
<dbReference type="InterPro" id="IPR035906">
    <property type="entry name" value="MetI-like_sf"/>
</dbReference>
<evidence type="ECO:0000256" key="3">
    <source>
        <dbReference type="ARBA" id="ARBA00022475"/>
    </source>
</evidence>
<keyword evidence="6 7" id="KW-0472">Membrane</keyword>
<keyword evidence="10" id="KW-1185">Reference proteome</keyword>
<keyword evidence="2 7" id="KW-0813">Transport</keyword>
<dbReference type="PROSITE" id="PS50928">
    <property type="entry name" value="ABC_TM1"/>
    <property type="match status" value="1"/>
</dbReference>
<dbReference type="Proteomes" id="UP001519287">
    <property type="component" value="Unassembled WGS sequence"/>
</dbReference>
<feature type="transmembrane region" description="Helical" evidence="7">
    <location>
        <begin position="22"/>
        <end position="41"/>
    </location>
</feature>
<dbReference type="Pfam" id="PF00528">
    <property type="entry name" value="BPD_transp_1"/>
    <property type="match status" value="1"/>
</dbReference>
<accession>A0ABS4J3P5</accession>
<keyword evidence="9" id="KW-0762">Sugar transport</keyword>
<dbReference type="PANTHER" id="PTHR30193">
    <property type="entry name" value="ABC TRANSPORTER PERMEASE PROTEIN"/>
    <property type="match status" value="1"/>
</dbReference>
<evidence type="ECO:0000313" key="9">
    <source>
        <dbReference type="EMBL" id="MBP1994425.1"/>
    </source>
</evidence>
<dbReference type="RefSeq" id="WP_209976261.1">
    <property type="nucleotide sequence ID" value="NZ_JAGGLB010000025.1"/>
</dbReference>
<evidence type="ECO:0000256" key="5">
    <source>
        <dbReference type="ARBA" id="ARBA00022989"/>
    </source>
</evidence>
<protein>
    <submittedName>
        <fullName evidence="9">Multiple sugar transport system permease protein</fullName>
    </submittedName>
</protein>
<evidence type="ECO:0000256" key="6">
    <source>
        <dbReference type="ARBA" id="ARBA00023136"/>
    </source>
</evidence>
<keyword evidence="4 7" id="KW-0812">Transmembrane</keyword>
<evidence type="ECO:0000256" key="1">
    <source>
        <dbReference type="ARBA" id="ARBA00004651"/>
    </source>
</evidence>
<evidence type="ECO:0000313" key="10">
    <source>
        <dbReference type="Proteomes" id="UP001519287"/>
    </source>
</evidence>
<dbReference type="Gene3D" id="1.10.3720.10">
    <property type="entry name" value="MetI-like"/>
    <property type="match status" value="1"/>
</dbReference>
<evidence type="ECO:0000259" key="8">
    <source>
        <dbReference type="PROSITE" id="PS50928"/>
    </source>
</evidence>
<keyword evidence="5 7" id="KW-1133">Transmembrane helix</keyword>
<feature type="domain" description="ABC transmembrane type-1" evidence="8">
    <location>
        <begin position="82"/>
        <end position="293"/>
    </location>
</feature>
<feature type="transmembrane region" description="Helical" evidence="7">
    <location>
        <begin position="246"/>
        <end position="263"/>
    </location>
</feature>
<sequence>MEPTVNASWGTIRKTRSRSWKIIPWLFVLPAIIFTVWLRYYPMMQAMYVSFFQYDVIHPPGKFIGLKNYLFLLNQEAYWDAWMNTLVFTALILIITFIPPIIQALLLSELYKGRKFFSTLFLIPALVPLSVNVILWKWIWHPDYGFANAVLKFLGLQPLQWLNDADLTKFSIIFPGIVGGGVAVLLYLAAIMGVAKEINEAASIDGCTGFRRMLYITLPNIRFLIFIQLIITVIGAFQLLDAPFQFTGGGPAGVSTSMGVFIYNTVQQDLSYGRANAASVLLFIVIAIITIFQVRMNKSQSE</sequence>
<gene>
    <name evidence="9" type="ORF">J2Z66_006061</name>
</gene>
<evidence type="ECO:0000256" key="4">
    <source>
        <dbReference type="ARBA" id="ARBA00022692"/>
    </source>
</evidence>
<dbReference type="CDD" id="cd06261">
    <property type="entry name" value="TM_PBP2"/>
    <property type="match status" value="1"/>
</dbReference>
<dbReference type="PANTHER" id="PTHR30193:SF37">
    <property type="entry name" value="INNER MEMBRANE ABC TRANSPORTER PERMEASE PROTEIN YCJO"/>
    <property type="match status" value="1"/>
</dbReference>
<name>A0ABS4J3P5_9BACL</name>